<comment type="subcellular location">
    <subcellularLocation>
        <location evidence="1">Membrane</location>
        <topology evidence="1">Multi-pass membrane protein</topology>
    </subcellularLocation>
</comment>
<comment type="similarity">
    <text evidence="2">Belongs to the LIMR family.</text>
</comment>
<dbReference type="PANTHER" id="PTHR21355:SF0">
    <property type="entry name" value="G-PROTEIN COUPLED RECEPTOR-ASSOCIATED PROTEIN LMBRD2"/>
    <property type="match status" value="1"/>
</dbReference>
<reference evidence="7 8" key="1">
    <citation type="journal article" date="2012" name="G3 (Bethesda)">
        <title>Pichia sorbitophila, an interspecies yeast hybrid reveals early steps of genome resolution following polyploidization.</title>
        <authorList>
            <person name="Leh Louis V."/>
            <person name="Despons L."/>
            <person name="Friedrich A."/>
            <person name="Martin T."/>
            <person name="Durrens P."/>
            <person name="Casaregola S."/>
            <person name="Neuveglise C."/>
            <person name="Fairhead C."/>
            <person name="Marck C."/>
            <person name="Cruz J.A."/>
            <person name="Straub M.L."/>
            <person name="Kugler V."/>
            <person name="Sacerdot C."/>
            <person name="Uzunov Z."/>
            <person name="Thierry A."/>
            <person name="Weiss S."/>
            <person name="Bleykasten C."/>
            <person name="De Montigny J."/>
            <person name="Jacques N."/>
            <person name="Jung P."/>
            <person name="Lemaire M."/>
            <person name="Mallet S."/>
            <person name="Morel G."/>
            <person name="Richard G.F."/>
            <person name="Sarkar A."/>
            <person name="Savel G."/>
            <person name="Schacherer J."/>
            <person name="Seret M.L."/>
            <person name="Talla E."/>
            <person name="Samson G."/>
            <person name="Jubin C."/>
            <person name="Poulain J."/>
            <person name="Vacherie B."/>
            <person name="Barbe V."/>
            <person name="Pelletier E."/>
            <person name="Sherman D.J."/>
            <person name="Westhof E."/>
            <person name="Weissenbach J."/>
            <person name="Baret P.V."/>
            <person name="Wincker P."/>
            <person name="Gaillardin C."/>
            <person name="Dujon B."/>
            <person name="Souciet J.L."/>
        </authorList>
    </citation>
    <scope>NUCLEOTIDE SEQUENCE [LARGE SCALE GENOMIC DNA]</scope>
    <source>
        <strain evidence="8">ATCC MYA-4447 / BCRC 22081 / CBS 7064 / NBRC 10061 / NRRL Y-12695</strain>
    </source>
</reference>
<evidence type="ECO:0000256" key="4">
    <source>
        <dbReference type="ARBA" id="ARBA00022989"/>
    </source>
</evidence>
<dbReference type="Pfam" id="PF04791">
    <property type="entry name" value="LMBR1"/>
    <property type="match status" value="1"/>
</dbReference>
<dbReference type="AlphaFoldDB" id="G8YLX6"/>
<evidence type="ECO:0000256" key="1">
    <source>
        <dbReference type="ARBA" id="ARBA00004141"/>
    </source>
</evidence>
<dbReference type="InterPro" id="IPR006876">
    <property type="entry name" value="LMBR1-like_membr_prot"/>
</dbReference>
<name>G8YLX6_PICSO</name>
<dbReference type="PANTHER" id="PTHR21355">
    <property type="entry name" value="G-PROTEIN COUPLED RECEPTOR-ASSOCIATED PROTEIN LMBRD2"/>
    <property type="match status" value="1"/>
</dbReference>
<accession>G8YLX6</accession>
<organism evidence="7 8">
    <name type="scientific">Pichia sorbitophila (strain ATCC MYA-4447 / BCRC 22081 / CBS 7064 / NBRC 10061 / NRRL Y-12695)</name>
    <name type="common">Hybrid yeast</name>
    <dbReference type="NCBI Taxonomy" id="559304"/>
    <lineage>
        <taxon>Eukaryota</taxon>
        <taxon>Fungi</taxon>
        <taxon>Dikarya</taxon>
        <taxon>Ascomycota</taxon>
        <taxon>Saccharomycotina</taxon>
        <taxon>Pichiomycetes</taxon>
        <taxon>Debaryomycetaceae</taxon>
        <taxon>Millerozyma</taxon>
    </lineage>
</organism>
<feature type="transmembrane region" description="Helical" evidence="6">
    <location>
        <begin position="6"/>
        <end position="24"/>
    </location>
</feature>
<dbReference type="EMBL" id="FO082054">
    <property type="protein sequence ID" value="CCE89060.1"/>
    <property type="molecule type" value="Genomic_DNA"/>
</dbReference>
<evidence type="ECO:0000313" key="7">
    <source>
        <dbReference type="EMBL" id="CCE89060.1"/>
    </source>
</evidence>
<protein>
    <submittedName>
        <fullName evidence="7">Piso0_001858 protein</fullName>
    </submittedName>
</protein>
<keyword evidence="5 6" id="KW-0472">Membrane</keyword>
<keyword evidence="3 6" id="KW-0812">Transmembrane</keyword>
<gene>
    <name evidence="7" type="primary">Piso0_001858</name>
    <name evidence="7" type="ORF">GNLVRS01_PISO0F15603g</name>
</gene>
<keyword evidence="8" id="KW-1185">Reference proteome</keyword>
<feature type="transmembrane region" description="Helical" evidence="6">
    <location>
        <begin position="121"/>
        <end position="138"/>
    </location>
</feature>
<dbReference type="Proteomes" id="UP000005222">
    <property type="component" value="Chromosome F"/>
</dbReference>
<evidence type="ECO:0000313" key="8">
    <source>
        <dbReference type="Proteomes" id="UP000005222"/>
    </source>
</evidence>
<feature type="transmembrane region" description="Helical" evidence="6">
    <location>
        <begin position="150"/>
        <end position="172"/>
    </location>
</feature>
<dbReference type="InterPro" id="IPR051584">
    <property type="entry name" value="GPCR-associated_LMBR1"/>
</dbReference>
<feature type="transmembrane region" description="Helical" evidence="6">
    <location>
        <begin position="434"/>
        <end position="457"/>
    </location>
</feature>
<feature type="transmembrane region" description="Helical" evidence="6">
    <location>
        <begin position="392"/>
        <end position="413"/>
    </location>
</feature>
<dbReference type="eggNOG" id="KOG2296">
    <property type="taxonomic scope" value="Eukaryota"/>
</dbReference>
<evidence type="ECO:0000256" key="3">
    <source>
        <dbReference type="ARBA" id="ARBA00022692"/>
    </source>
</evidence>
<dbReference type="InParanoid" id="G8YLX6"/>
<dbReference type="HOGENOM" id="CLU_016542_0_0_1"/>
<dbReference type="OMA" id="IYNQCIH"/>
<evidence type="ECO:0000256" key="5">
    <source>
        <dbReference type="ARBA" id="ARBA00023136"/>
    </source>
</evidence>
<proteinExistence type="inferred from homology"/>
<keyword evidence="4 6" id="KW-1133">Transmembrane helix</keyword>
<feature type="transmembrane region" description="Helical" evidence="6">
    <location>
        <begin position="348"/>
        <end position="365"/>
    </location>
</feature>
<sequence>MWLLPLLWYSVALAISITGIRYQIDIFKFPLYFSIPLVLAVFIPLSIIYLLPLDYVSHNFKDSLNLLRLPDKVILYIWKSNYWITFILTWLVLPLLQEFYKSGHRSSMLKVKDAFKQNLKFQFIILGVSALGMIYLMLEVGLSLGHVKLMIIALSHIYSLVLALWLMAHGLISIPRNLWRKGSLVSNLNSYYLQVPKIVDILEDTKITFKEDVLEISVLKKSFTSNSAEDFGFRDWILTLYEKIPEDIKASVENSLMEDGSNSISRETLTLPRMTKLTSRFNQNLYKYQAYQSAYDSLISKIISLEDVVNSDYRENYGQRETNFRFNPNRSRLSPQMRYHLEHHVKPIFNRVAAVLLSVLSFVILESEFFHSTGISVINIIVYSDRFVPHDFGKLLVCCLVFLYMLFASLNSLTHLKVFGMYHLVPRHSDPISACFYTTYVARLTIPLSYNFITLFISRESIFEKWFGESIHLTGLFNLMNNWLPRFVLLPVFLTLFHVYDKLKKKIGLGGSFYDSWANFDDFDSDNERNRLNPIGSRKELLIAEAKRIVNRESLKWRQGNENDSRLRAFNLPQQPQNDRTVPEYDEADLGQRIDLELLHSDDDFIGRPQTSSFWDKVKSSFRSARTGVFPARNNSYRDAEEVHIDEFNYDDDANENIIV</sequence>
<feature type="transmembrane region" description="Helical" evidence="6">
    <location>
        <begin position="31"/>
        <end position="51"/>
    </location>
</feature>
<feature type="transmembrane region" description="Helical" evidence="6">
    <location>
        <begin position="483"/>
        <end position="500"/>
    </location>
</feature>
<feature type="transmembrane region" description="Helical" evidence="6">
    <location>
        <begin position="82"/>
        <end position="100"/>
    </location>
</feature>
<evidence type="ECO:0000256" key="2">
    <source>
        <dbReference type="ARBA" id="ARBA00010487"/>
    </source>
</evidence>
<dbReference type="GO" id="GO:0016020">
    <property type="term" value="C:membrane"/>
    <property type="evidence" value="ECO:0007669"/>
    <property type="project" value="UniProtKB-SubCell"/>
</dbReference>
<dbReference type="OrthoDB" id="203099at2759"/>
<evidence type="ECO:0000256" key="6">
    <source>
        <dbReference type="SAM" id="Phobius"/>
    </source>
</evidence>